<evidence type="ECO:0000256" key="6">
    <source>
        <dbReference type="ARBA" id="ARBA00022917"/>
    </source>
</evidence>
<feature type="binding site" evidence="8">
    <location>
        <position position="263"/>
    </location>
    <ligand>
        <name>ATP</name>
        <dbReference type="ChEBI" id="CHEBI:30616"/>
    </ligand>
</feature>
<dbReference type="GO" id="GO:0006424">
    <property type="term" value="P:glutamyl-tRNA aminoacylation"/>
    <property type="evidence" value="ECO:0007669"/>
    <property type="project" value="UniProtKB-UniRule"/>
</dbReference>
<dbReference type="PANTHER" id="PTHR43311:SF2">
    <property type="entry name" value="GLUTAMATE--TRNA LIGASE, MITOCHONDRIAL-RELATED"/>
    <property type="match status" value="1"/>
</dbReference>
<dbReference type="GO" id="GO:0004818">
    <property type="term" value="F:glutamate-tRNA ligase activity"/>
    <property type="evidence" value="ECO:0007669"/>
    <property type="project" value="UniProtKB-UniRule"/>
</dbReference>
<dbReference type="PANTHER" id="PTHR43311">
    <property type="entry name" value="GLUTAMATE--TRNA LIGASE"/>
    <property type="match status" value="1"/>
</dbReference>
<dbReference type="HAMAP" id="MF_00022">
    <property type="entry name" value="Glu_tRNA_synth_type1"/>
    <property type="match status" value="1"/>
</dbReference>
<comment type="subunit">
    <text evidence="8">Monomer.</text>
</comment>
<dbReference type="EMBL" id="PQNY01000001">
    <property type="protein sequence ID" value="POS03007.1"/>
    <property type="molecule type" value="Genomic_DNA"/>
</dbReference>
<dbReference type="Gene3D" id="3.40.50.620">
    <property type="entry name" value="HUPs"/>
    <property type="match status" value="1"/>
</dbReference>
<reference evidence="11 12" key="1">
    <citation type="submission" date="2018-01" db="EMBL/GenBank/DDBJ databases">
        <title>Genomic Encyclopedia of Type Strains, Phase I: the one thousand microbial genomes (KMG-I) project.</title>
        <authorList>
            <person name="Goeker M."/>
        </authorList>
    </citation>
    <scope>NUCLEOTIDE SEQUENCE [LARGE SCALE GENOMIC DNA]</scope>
    <source>
        <strain evidence="11 12">DSM 17960</strain>
    </source>
</reference>
<dbReference type="CDD" id="cd00808">
    <property type="entry name" value="GluRS_core"/>
    <property type="match status" value="1"/>
</dbReference>
<keyword evidence="4 8" id="KW-0547">Nucleotide-binding</keyword>
<keyword evidence="5 8" id="KW-0067">ATP-binding</keyword>
<keyword evidence="7 8" id="KW-0030">Aminoacyl-tRNA synthetase</keyword>
<keyword evidence="12" id="KW-1185">Reference proteome</keyword>
<dbReference type="NCBIfam" id="TIGR00464">
    <property type="entry name" value="gltX_bact"/>
    <property type="match status" value="1"/>
</dbReference>
<accession>A0A2S4NBD7</accession>
<dbReference type="GO" id="GO:0005829">
    <property type="term" value="C:cytosol"/>
    <property type="evidence" value="ECO:0007669"/>
    <property type="project" value="TreeGrafter"/>
</dbReference>
<comment type="function">
    <text evidence="8">Catalyzes the attachment of glutamate to tRNA(Glu) in a two-step reaction: glutamate is first activated by ATP to form Glu-AMP and then transferred to the acceptor end of tRNA(Glu).</text>
</comment>
<dbReference type="PROSITE" id="PS00178">
    <property type="entry name" value="AA_TRNA_LIGASE_I"/>
    <property type="match status" value="1"/>
</dbReference>
<comment type="caution">
    <text evidence="11">The sequence shown here is derived from an EMBL/GenBank/DDBJ whole genome shotgun (WGS) entry which is preliminary data.</text>
</comment>
<gene>
    <name evidence="8" type="primary">gltX</name>
    <name evidence="11" type="ORF">Q361_101105</name>
</gene>
<dbReference type="FunFam" id="3.40.50.620:FF:000127">
    <property type="entry name" value="Glutamate--tRNA ligase"/>
    <property type="match status" value="1"/>
</dbReference>
<dbReference type="SUPFAM" id="SSF48163">
    <property type="entry name" value="An anticodon-binding domain of class I aminoacyl-tRNA synthetases"/>
    <property type="match status" value="1"/>
</dbReference>
<evidence type="ECO:0000256" key="8">
    <source>
        <dbReference type="HAMAP-Rule" id="MF_00022"/>
    </source>
</evidence>
<organism evidence="11 12">
    <name type="scientific">Flavobacterium croceum DSM 17960</name>
    <dbReference type="NCBI Taxonomy" id="1121886"/>
    <lineage>
        <taxon>Bacteria</taxon>
        <taxon>Pseudomonadati</taxon>
        <taxon>Bacteroidota</taxon>
        <taxon>Flavobacteriia</taxon>
        <taxon>Flavobacteriales</taxon>
        <taxon>Flavobacteriaceae</taxon>
        <taxon>Flavobacterium</taxon>
    </lineage>
</organism>
<dbReference type="SUPFAM" id="SSF52374">
    <property type="entry name" value="Nucleotidylyl transferase"/>
    <property type="match status" value="1"/>
</dbReference>
<dbReference type="EC" id="6.1.1.17" evidence="8"/>
<sequence length="495" mass="57262">MSKPVRVRFAPSPTGPLHIGGVRTALFNYLFAKKNNGTFYLRIEDTDQNRFVPGAENYIFEALEWLGIPPSETVNKNEKFGPYRQSERKEIYKQYADTLLEKGWAYYAFDSAESLDKHRKQHEAEGKTFIYNWHNREKLENSLSLSQEEVQERIANGTDYVVRFKIPVNETLHLHDIIRGDIKFETNLLDDKVLFKSDGMPTYHLANIVDDHLMQTTHVIRGEEWLPSLPLHYLLYKAFDWEAPQFAHLPLILKPIGNGKLSKRDGDKMGFPVFPLQWTTEEGTSMGYREQGYFPEAVVNFLALLGWNDGTEQELFTLEQLCEKFDLTRVHKAGAKFDPEKNKWFNHQYLQKQTDESLAESFTKILAEKNIATTLDVIKITSLIKERANFVSEFWDLADYFFVAPTSYDEKGLKNWKENTPDVMNALLVELESINNFSATALEEKIKPWLLENKVMPVLRLCLVGALKGVDLFQLMEIIGKQETTNRIKKAIESI</sequence>
<evidence type="ECO:0000256" key="7">
    <source>
        <dbReference type="ARBA" id="ARBA00023146"/>
    </source>
</evidence>
<evidence type="ECO:0000259" key="10">
    <source>
        <dbReference type="Pfam" id="PF19269"/>
    </source>
</evidence>
<dbReference type="InterPro" id="IPR045462">
    <property type="entry name" value="aa-tRNA-synth_I_cd-bd"/>
</dbReference>
<dbReference type="InterPro" id="IPR008925">
    <property type="entry name" value="aa_tRNA-synth_I_cd-bd_sf"/>
</dbReference>
<keyword evidence="2 8" id="KW-0963">Cytoplasm</keyword>
<evidence type="ECO:0000313" key="12">
    <source>
        <dbReference type="Proteomes" id="UP000237056"/>
    </source>
</evidence>
<evidence type="ECO:0000256" key="2">
    <source>
        <dbReference type="ARBA" id="ARBA00022490"/>
    </source>
</evidence>
<keyword evidence="3 8" id="KW-0436">Ligase</keyword>
<evidence type="ECO:0000256" key="4">
    <source>
        <dbReference type="ARBA" id="ARBA00022741"/>
    </source>
</evidence>
<dbReference type="Proteomes" id="UP000237056">
    <property type="component" value="Unassembled WGS sequence"/>
</dbReference>
<dbReference type="Pfam" id="PF00749">
    <property type="entry name" value="tRNA-synt_1c"/>
    <property type="match status" value="1"/>
</dbReference>
<dbReference type="InterPro" id="IPR020058">
    <property type="entry name" value="Glu/Gln-tRNA-synth_Ib_cat-dom"/>
</dbReference>
<dbReference type="PRINTS" id="PR00987">
    <property type="entry name" value="TRNASYNTHGLU"/>
</dbReference>
<feature type="domain" description="Glutamyl/glutaminyl-tRNA synthetase class Ib catalytic" evidence="9">
    <location>
        <begin position="5"/>
        <end position="342"/>
    </location>
</feature>
<dbReference type="InterPro" id="IPR001412">
    <property type="entry name" value="aa-tRNA-synth_I_CS"/>
</dbReference>
<feature type="short sequence motif" description="'KMSKS' region" evidence="8">
    <location>
        <begin position="260"/>
        <end position="264"/>
    </location>
</feature>
<evidence type="ECO:0000256" key="1">
    <source>
        <dbReference type="ARBA" id="ARBA00007894"/>
    </source>
</evidence>
<proteinExistence type="inferred from homology"/>
<dbReference type="InterPro" id="IPR000924">
    <property type="entry name" value="Glu/Gln-tRNA-synth"/>
</dbReference>
<comment type="subcellular location">
    <subcellularLocation>
        <location evidence="8">Cytoplasm</location>
    </subcellularLocation>
</comment>
<feature type="domain" description="Aminoacyl-tRNA synthetase class I anticodon-binding" evidence="10">
    <location>
        <begin position="366"/>
        <end position="492"/>
    </location>
</feature>
<dbReference type="Gene3D" id="1.10.10.350">
    <property type="match status" value="1"/>
</dbReference>
<comment type="catalytic activity">
    <reaction evidence="8">
        <text>tRNA(Glu) + L-glutamate + ATP = L-glutamyl-tRNA(Glu) + AMP + diphosphate</text>
        <dbReference type="Rhea" id="RHEA:23540"/>
        <dbReference type="Rhea" id="RHEA-COMP:9663"/>
        <dbReference type="Rhea" id="RHEA-COMP:9680"/>
        <dbReference type="ChEBI" id="CHEBI:29985"/>
        <dbReference type="ChEBI" id="CHEBI:30616"/>
        <dbReference type="ChEBI" id="CHEBI:33019"/>
        <dbReference type="ChEBI" id="CHEBI:78442"/>
        <dbReference type="ChEBI" id="CHEBI:78520"/>
        <dbReference type="ChEBI" id="CHEBI:456215"/>
        <dbReference type="EC" id="6.1.1.17"/>
    </reaction>
</comment>
<keyword evidence="6 8" id="KW-0648">Protein biosynthesis</keyword>
<dbReference type="AlphaFoldDB" id="A0A2S4NBD7"/>
<dbReference type="GO" id="GO:0005524">
    <property type="term" value="F:ATP binding"/>
    <property type="evidence" value="ECO:0007669"/>
    <property type="project" value="UniProtKB-UniRule"/>
</dbReference>
<dbReference type="InterPro" id="IPR004527">
    <property type="entry name" value="Glu-tRNA-ligase_bac/mito"/>
</dbReference>
<dbReference type="InterPro" id="IPR014729">
    <property type="entry name" value="Rossmann-like_a/b/a_fold"/>
</dbReference>
<dbReference type="InterPro" id="IPR020751">
    <property type="entry name" value="aa-tRNA-synth_I_codon-bd_sub2"/>
</dbReference>
<dbReference type="Pfam" id="PF19269">
    <property type="entry name" value="Anticodon_2"/>
    <property type="match status" value="1"/>
</dbReference>
<dbReference type="InterPro" id="IPR033910">
    <property type="entry name" value="GluRS_core"/>
</dbReference>
<comment type="similarity">
    <text evidence="1 8">Belongs to the class-I aminoacyl-tRNA synthetase family. Glutamate--tRNA ligase type 1 subfamily.</text>
</comment>
<dbReference type="RefSeq" id="WP_103724754.1">
    <property type="nucleotide sequence ID" value="NZ_PQNY01000001.1"/>
</dbReference>
<protein>
    <recommendedName>
        <fullName evidence="8">Glutamate--tRNA ligase</fullName>
        <ecNumber evidence="8">6.1.1.17</ecNumber>
    </recommendedName>
    <alternativeName>
        <fullName evidence="8">Glutamyl-tRNA synthetase</fullName>
        <shortName evidence="8">GluRS</shortName>
    </alternativeName>
</protein>
<name>A0A2S4NBD7_9FLAO</name>
<evidence type="ECO:0000256" key="3">
    <source>
        <dbReference type="ARBA" id="ARBA00022598"/>
    </source>
</evidence>
<feature type="short sequence motif" description="'HIGH' region" evidence="8">
    <location>
        <begin position="11"/>
        <end position="21"/>
    </location>
</feature>
<evidence type="ECO:0000256" key="5">
    <source>
        <dbReference type="ARBA" id="ARBA00022840"/>
    </source>
</evidence>
<dbReference type="GO" id="GO:0008270">
    <property type="term" value="F:zinc ion binding"/>
    <property type="evidence" value="ECO:0007669"/>
    <property type="project" value="InterPro"/>
</dbReference>
<dbReference type="GO" id="GO:0000049">
    <property type="term" value="F:tRNA binding"/>
    <property type="evidence" value="ECO:0007669"/>
    <property type="project" value="InterPro"/>
</dbReference>
<comment type="caution">
    <text evidence="8">Lacks conserved residue(s) required for the propagation of feature annotation.</text>
</comment>
<evidence type="ECO:0000259" key="9">
    <source>
        <dbReference type="Pfam" id="PF00749"/>
    </source>
</evidence>
<dbReference type="OrthoDB" id="9807503at2"/>
<evidence type="ECO:0000313" key="11">
    <source>
        <dbReference type="EMBL" id="POS03007.1"/>
    </source>
</evidence>
<dbReference type="InterPro" id="IPR049940">
    <property type="entry name" value="GluQ/Sye"/>
</dbReference>